<organism evidence="1 2">
    <name type="scientific">Lactococcus phage CaseusJM1</name>
    <dbReference type="NCBI Taxonomy" id="1289467"/>
    <lineage>
        <taxon>Viruses</taxon>
        <taxon>Duplodnaviria</taxon>
        <taxon>Heunggongvirae</taxon>
        <taxon>Uroviricota</taxon>
        <taxon>Caudoviricetes</taxon>
        <taxon>Skunavirus</taxon>
        <taxon>Skunavirus caseusJM1</taxon>
    </lineage>
</organism>
<accession>M1HMF3</accession>
<evidence type="ECO:0000313" key="2">
    <source>
        <dbReference type="Proteomes" id="UP000011278"/>
    </source>
</evidence>
<dbReference type="Proteomes" id="UP000011278">
    <property type="component" value="Segment"/>
</dbReference>
<dbReference type="EMBL" id="KC522412">
    <property type="protein sequence ID" value="AGE60663.1"/>
    <property type="molecule type" value="Genomic_DNA"/>
</dbReference>
<proteinExistence type="predicted"/>
<sequence>MISNIYFHKENIVNNMCKKRKYTKMGALYSIVNAQHRKKKADKIPVRAYHCKWCNLYHLSSQQRLNIKTGVIG</sequence>
<dbReference type="GeneID" id="55803541"/>
<keyword evidence="2" id="KW-1185">Reference proteome</keyword>
<evidence type="ECO:0000313" key="1">
    <source>
        <dbReference type="EMBL" id="AGE60663.1"/>
    </source>
</evidence>
<reference evidence="1 2" key="1">
    <citation type="journal article" date="2013" name="Genome Announc.">
        <title>Complete genome sequence of the 936-type lactococcal bacteriophage CaseusJM1.</title>
        <authorList>
            <person name="Murphy J."/>
            <person name="Mahony J."/>
            <person name="van Sinderen D."/>
        </authorList>
    </citation>
    <scope>NUCLEOTIDE SEQUENCE [LARGE SCALE GENOMIC DNA]</scope>
</reference>
<protein>
    <submittedName>
        <fullName evidence="1">Uncharacterized protein</fullName>
    </submittedName>
</protein>
<name>M1HMF3_9CAUD</name>
<dbReference type="KEGG" id="vg:55803541"/>
<dbReference type="RefSeq" id="YP_009874409.1">
    <property type="nucleotide sequence ID" value="NC_049351.1"/>
</dbReference>